<dbReference type="Pfam" id="PF00072">
    <property type="entry name" value="Response_reg"/>
    <property type="match status" value="1"/>
</dbReference>
<organism evidence="3 4">
    <name type="scientific">Floridaenema fluviatile BLCC-F154</name>
    <dbReference type="NCBI Taxonomy" id="3153640"/>
    <lineage>
        <taxon>Bacteria</taxon>
        <taxon>Bacillati</taxon>
        <taxon>Cyanobacteriota</taxon>
        <taxon>Cyanophyceae</taxon>
        <taxon>Oscillatoriophycideae</taxon>
        <taxon>Aerosakkonematales</taxon>
        <taxon>Aerosakkonemataceae</taxon>
        <taxon>Floridanema</taxon>
        <taxon>Floridanema fluviatile</taxon>
    </lineage>
</organism>
<dbReference type="InterPro" id="IPR011006">
    <property type="entry name" value="CheY-like_superfamily"/>
</dbReference>
<sequence length="540" mass="61774">MPVRILIVDDNRDTLRTYSKAFLRRIRHKEWECNLPESLNPKSILEVESADTVQLALEKLEAQPFEILVVDLKIPGFSGEEMGGLELISESLRLDPLRPIIAITGYGSIALARKTLTQGVFDFIEKSDKAVDDLIDAVQRAIDCRDEKIRRAGNPFTPMTGVEPTIFGGRTEELEFFEQKLNRAIYTKNCEHFIVLGNWGIGKSTLLREYKKLCQSRGYIASIVPLEPWPPGTSLTEAARSIVEGVLRDLPYPVDRFKRVIQFFESVGINILGSGLEFKRDTSRKALSPQAFLHDTLLRLWQDLEDKTEVFVILLDDLENFMAVSEIVMTLKSTLSMDSLRNTKLLLGLASTPASWLELTSVQKHHPLSRYFLSRVELTPLNETEVQDTIYKSLSGTGVSFSSEVIKLIFEYTEGHPFQMQLLCYHLFSNQLSRRVEVDTWDKALQATLKDIGIAIFERWLDQLSFEEAQVISIIAKADNPIQAQEIKKLIESRGLSICSENTEEYLRFLIEKQIIRKSNYSRYTVPDPMFRTYIRTYLN</sequence>
<dbReference type="PANTHER" id="PTHR34301">
    <property type="entry name" value="DNA-BINDING PROTEIN-RELATED"/>
    <property type="match status" value="1"/>
</dbReference>
<dbReference type="Gene3D" id="3.40.50.300">
    <property type="entry name" value="P-loop containing nucleotide triphosphate hydrolases"/>
    <property type="match status" value="1"/>
</dbReference>
<dbReference type="EMBL" id="JBHFNS010000087">
    <property type="protein sequence ID" value="MFB2938394.1"/>
    <property type="molecule type" value="Genomic_DNA"/>
</dbReference>
<reference evidence="3 4" key="1">
    <citation type="submission" date="2024-09" db="EMBL/GenBank/DDBJ databases">
        <title>Floridaenema gen nov. (Aerosakkonemataceae, Aerosakkonematales ord. nov., Cyanobacteria) from benthic tropical and subtropical fresh waters, with the description of four new species.</title>
        <authorList>
            <person name="Moretto J.A."/>
            <person name="Berthold D.E."/>
            <person name="Lefler F.W."/>
            <person name="Huang I.-S."/>
            <person name="Laughinghouse H. IV."/>
        </authorList>
    </citation>
    <scope>NUCLEOTIDE SEQUENCE [LARGE SCALE GENOMIC DNA]</scope>
    <source>
        <strain evidence="3 4">BLCC-F154</strain>
    </source>
</reference>
<evidence type="ECO:0000313" key="3">
    <source>
        <dbReference type="EMBL" id="MFB2938394.1"/>
    </source>
</evidence>
<feature type="domain" description="Response regulatory" evidence="2">
    <location>
        <begin position="4"/>
        <end position="141"/>
    </location>
</feature>
<feature type="modified residue" description="4-aspartylphosphate" evidence="1">
    <location>
        <position position="71"/>
    </location>
</feature>
<protein>
    <submittedName>
        <fullName evidence="3">Response regulator</fullName>
    </submittedName>
</protein>
<dbReference type="InterPro" id="IPR041664">
    <property type="entry name" value="AAA_16"/>
</dbReference>
<gene>
    <name evidence="3" type="ORF">ACE1B6_24370</name>
</gene>
<keyword evidence="4" id="KW-1185">Reference proteome</keyword>
<dbReference type="InterPro" id="IPR001789">
    <property type="entry name" value="Sig_transdc_resp-reg_receiver"/>
</dbReference>
<dbReference type="PANTHER" id="PTHR34301:SF8">
    <property type="entry name" value="ATPASE DOMAIN-CONTAINING PROTEIN"/>
    <property type="match status" value="1"/>
</dbReference>
<evidence type="ECO:0000259" key="2">
    <source>
        <dbReference type="PROSITE" id="PS50110"/>
    </source>
</evidence>
<dbReference type="SUPFAM" id="SSF52540">
    <property type="entry name" value="P-loop containing nucleoside triphosphate hydrolases"/>
    <property type="match status" value="1"/>
</dbReference>
<accession>A0ABV4YHU7</accession>
<dbReference type="RefSeq" id="WP_413259874.1">
    <property type="nucleotide sequence ID" value="NZ_JBHFNS010000087.1"/>
</dbReference>
<evidence type="ECO:0000313" key="4">
    <source>
        <dbReference type="Proteomes" id="UP001576776"/>
    </source>
</evidence>
<dbReference type="Pfam" id="PF13191">
    <property type="entry name" value="AAA_16"/>
    <property type="match status" value="1"/>
</dbReference>
<dbReference type="Pfam" id="PF08461">
    <property type="entry name" value="WHD_RNase_R"/>
    <property type="match status" value="1"/>
</dbReference>
<evidence type="ECO:0000256" key="1">
    <source>
        <dbReference type="PROSITE-ProRule" id="PRU00169"/>
    </source>
</evidence>
<dbReference type="Gene3D" id="3.40.50.2300">
    <property type="match status" value="1"/>
</dbReference>
<keyword evidence="1" id="KW-0597">Phosphoprotein</keyword>
<comment type="caution">
    <text evidence="3">The sequence shown here is derived from an EMBL/GenBank/DDBJ whole genome shotgun (WGS) entry which is preliminary data.</text>
</comment>
<dbReference type="InterPro" id="IPR013668">
    <property type="entry name" value="RNase_R_HTH_12"/>
</dbReference>
<dbReference type="PROSITE" id="PS50110">
    <property type="entry name" value="RESPONSE_REGULATORY"/>
    <property type="match status" value="1"/>
</dbReference>
<dbReference type="InterPro" id="IPR027417">
    <property type="entry name" value="P-loop_NTPase"/>
</dbReference>
<dbReference type="SMART" id="SM00448">
    <property type="entry name" value="REC"/>
    <property type="match status" value="1"/>
</dbReference>
<name>A0ABV4YHU7_9CYAN</name>
<dbReference type="SUPFAM" id="SSF52172">
    <property type="entry name" value="CheY-like"/>
    <property type="match status" value="1"/>
</dbReference>
<proteinExistence type="predicted"/>
<dbReference type="Proteomes" id="UP001576776">
    <property type="component" value="Unassembled WGS sequence"/>
</dbReference>